<dbReference type="PANTHER" id="PTHR16675">
    <property type="entry name" value="MHC CLASS I-RELATED"/>
    <property type="match status" value="1"/>
</dbReference>
<dbReference type="Gene3D" id="2.60.40.10">
    <property type="entry name" value="Immunoglobulins"/>
    <property type="match status" value="1"/>
</dbReference>
<dbReference type="InterPro" id="IPR013783">
    <property type="entry name" value="Ig-like_fold"/>
</dbReference>
<keyword evidence="7" id="KW-0472">Membrane</keyword>
<dbReference type="Pfam" id="PF00129">
    <property type="entry name" value="MHC_I"/>
    <property type="match status" value="2"/>
</dbReference>
<dbReference type="PROSITE" id="PS50835">
    <property type="entry name" value="IG_LIKE"/>
    <property type="match status" value="1"/>
</dbReference>
<reference evidence="12" key="2">
    <citation type="submission" date="2025-09" db="UniProtKB">
        <authorList>
            <consortium name="Ensembl"/>
        </authorList>
    </citation>
    <scope>IDENTIFICATION</scope>
</reference>
<dbReference type="InterPro" id="IPR007110">
    <property type="entry name" value="Ig-like_dom"/>
</dbReference>
<dbReference type="InterPro" id="IPR001039">
    <property type="entry name" value="MHC_I_a_a1/a2"/>
</dbReference>
<accession>A0A8D2JEL1</accession>
<dbReference type="Proteomes" id="UP000694545">
    <property type="component" value="Unplaced"/>
</dbReference>
<dbReference type="AlphaFoldDB" id="A0A8D2JEL1"/>
<evidence type="ECO:0000256" key="10">
    <source>
        <dbReference type="RuleBase" id="RU004439"/>
    </source>
</evidence>
<dbReference type="SMART" id="SM00407">
    <property type="entry name" value="IGc1"/>
    <property type="match status" value="1"/>
</dbReference>
<comment type="subcellular location">
    <subcellularLocation>
        <location evidence="1">Membrane</location>
        <topology evidence="1">Single-pass type I membrane protein</topology>
    </subcellularLocation>
</comment>
<protein>
    <recommendedName>
        <fullName evidence="11">Ig-like domain-containing protein</fullName>
    </recommendedName>
</protein>
<dbReference type="Gene3D" id="3.30.500.10">
    <property type="entry name" value="MHC class I-like antigen recognition-like"/>
    <property type="match status" value="2"/>
</dbReference>
<dbReference type="InterPro" id="IPR011162">
    <property type="entry name" value="MHC_I/II-like_Ag-recog"/>
</dbReference>
<keyword evidence="13" id="KW-1185">Reference proteome</keyword>
<keyword evidence="9" id="KW-0325">Glycoprotein</keyword>
<keyword evidence="6" id="KW-1133">Transmembrane helix</keyword>
<dbReference type="Pfam" id="PF07654">
    <property type="entry name" value="C1-set"/>
    <property type="match status" value="1"/>
</dbReference>
<evidence type="ECO:0000256" key="4">
    <source>
        <dbReference type="ARBA" id="ARBA00022729"/>
    </source>
</evidence>
<dbReference type="InterPro" id="IPR050208">
    <property type="entry name" value="MHC_class-I_related"/>
</dbReference>
<evidence type="ECO:0000256" key="2">
    <source>
        <dbReference type="ARBA" id="ARBA00022451"/>
    </source>
</evidence>
<evidence type="ECO:0000256" key="5">
    <source>
        <dbReference type="ARBA" id="ARBA00022859"/>
    </source>
</evidence>
<dbReference type="SUPFAM" id="SSF54452">
    <property type="entry name" value="MHC antigen-recognition domain"/>
    <property type="match status" value="2"/>
</dbReference>
<dbReference type="InterPro" id="IPR036179">
    <property type="entry name" value="Ig-like_dom_sf"/>
</dbReference>
<evidence type="ECO:0000256" key="1">
    <source>
        <dbReference type="ARBA" id="ARBA00004479"/>
    </source>
</evidence>
<name>A0A8D2JEL1_VARKO</name>
<dbReference type="OMA" id="THNQSAG"/>
<keyword evidence="5" id="KW-0391">Immunity</keyword>
<evidence type="ECO:0000259" key="11">
    <source>
        <dbReference type="PROSITE" id="PS50835"/>
    </source>
</evidence>
<keyword evidence="8" id="KW-1015">Disulfide bond</keyword>
<evidence type="ECO:0000256" key="9">
    <source>
        <dbReference type="ARBA" id="ARBA00023180"/>
    </source>
</evidence>
<proteinExistence type="inferred from homology"/>
<dbReference type="GO" id="GO:0042612">
    <property type="term" value="C:MHC class I protein complex"/>
    <property type="evidence" value="ECO:0007669"/>
    <property type="project" value="UniProtKB-KW"/>
</dbReference>
<dbReference type="SUPFAM" id="SSF48726">
    <property type="entry name" value="Immunoglobulin"/>
    <property type="match status" value="1"/>
</dbReference>
<keyword evidence="2" id="KW-0490">MHC I</keyword>
<organism evidence="12 13">
    <name type="scientific">Varanus komodoensis</name>
    <name type="common">Komodo dragon</name>
    <dbReference type="NCBI Taxonomy" id="61221"/>
    <lineage>
        <taxon>Eukaryota</taxon>
        <taxon>Metazoa</taxon>
        <taxon>Chordata</taxon>
        <taxon>Craniata</taxon>
        <taxon>Vertebrata</taxon>
        <taxon>Euteleostomi</taxon>
        <taxon>Lepidosauria</taxon>
        <taxon>Squamata</taxon>
        <taxon>Bifurcata</taxon>
        <taxon>Unidentata</taxon>
        <taxon>Episquamata</taxon>
        <taxon>Toxicofera</taxon>
        <taxon>Anguimorpha</taxon>
        <taxon>Paleoanguimorpha</taxon>
        <taxon>Varanoidea</taxon>
        <taxon>Varanidae</taxon>
        <taxon>Varanus</taxon>
    </lineage>
</organism>
<dbReference type="Ensembl" id="ENSVKKT00000013145.1">
    <property type="protein sequence ID" value="ENSVKKP00000012837.1"/>
    <property type="gene ID" value="ENSVKKG00000008889.1"/>
</dbReference>
<dbReference type="PRINTS" id="PR01638">
    <property type="entry name" value="MHCCLASSI"/>
</dbReference>
<evidence type="ECO:0000256" key="3">
    <source>
        <dbReference type="ARBA" id="ARBA00022692"/>
    </source>
</evidence>
<reference evidence="12" key="1">
    <citation type="submission" date="2025-08" db="UniProtKB">
        <authorList>
            <consortium name="Ensembl"/>
        </authorList>
    </citation>
    <scope>IDENTIFICATION</scope>
</reference>
<dbReference type="FunFam" id="2.60.40.10:FF:000204">
    <property type="entry name" value="Major histocompatibility complex, class I-related protein"/>
    <property type="match status" value="1"/>
</dbReference>
<evidence type="ECO:0000256" key="8">
    <source>
        <dbReference type="ARBA" id="ARBA00023157"/>
    </source>
</evidence>
<dbReference type="GO" id="GO:0006955">
    <property type="term" value="P:immune response"/>
    <property type="evidence" value="ECO:0007669"/>
    <property type="project" value="TreeGrafter"/>
</dbReference>
<keyword evidence="4" id="KW-0732">Signal</keyword>
<dbReference type="GO" id="GO:0009897">
    <property type="term" value="C:external side of plasma membrane"/>
    <property type="evidence" value="ECO:0007669"/>
    <property type="project" value="TreeGrafter"/>
</dbReference>
<keyword evidence="3" id="KW-0812">Transmembrane</keyword>
<evidence type="ECO:0000313" key="12">
    <source>
        <dbReference type="Ensembl" id="ENSVKKP00000012837.1"/>
    </source>
</evidence>
<sequence>MAVVFVGDLPIARYDSNSRKVWYEAKWMEKLLEVHHEYQRKYEEMLQRDGADFTAGLRAVQATHNQSAGSHTWQMRAGCEVGPDRRKGQYLQFGYDGRDFLSLEVETSHWMAADATAQVIQRSWEESQYITTRFKSYVGETCSQWLRAERDQVREGSQRRAPPLMKVTRRAAYENLEIFVCRAYGFYPREIYMRWTIDGEAWEEDSFRWVLGPNSDGTYYARLDIRVDTWNRQHVRCHVQHSLLQGPQDLVLEEPGGSPRSVFRTTYTAVSEPGPGLPQFTAAAYVDDLPIARYDSNTRALQSQTSWVKKMLELHPEYQVNYTQQLQQDEADFIAGLRAVQATHNQSAGERRVEGLKGVLAGDPLPPAFLASTERLGGDEQ</sequence>
<dbReference type="PANTHER" id="PTHR16675:SF242">
    <property type="entry name" value="MAJOR HISTOCOMPATIBILITY COMPLEX CLASS I-RELATED GENE PROTEIN"/>
    <property type="match status" value="1"/>
</dbReference>
<dbReference type="InterPro" id="IPR011161">
    <property type="entry name" value="MHC_I-like_Ag-recog"/>
</dbReference>
<evidence type="ECO:0000313" key="13">
    <source>
        <dbReference type="Proteomes" id="UP000694545"/>
    </source>
</evidence>
<feature type="domain" description="Ig-like" evidence="11">
    <location>
        <begin position="162"/>
        <end position="253"/>
    </location>
</feature>
<dbReference type="InterPro" id="IPR037055">
    <property type="entry name" value="MHC_I-like_Ag-recog_sf"/>
</dbReference>
<comment type="similarity">
    <text evidence="10">Belongs to the MHC class I family.</text>
</comment>
<evidence type="ECO:0000256" key="6">
    <source>
        <dbReference type="ARBA" id="ARBA00022989"/>
    </source>
</evidence>
<dbReference type="GO" id="GO:0005615">
    <property type="term" value="C:extracellular space"/>
    <property type="evidence" value="ECO:0007669"/>
    <property type="project" value="TreeGrafter"/>
</dbReference>
<dbReference type="GO" id="GO:0002474">
    <property type="term" value="P:antigen processing and presentation of peptide antigen via MHC class I"/>
    <property type="evidence" value="ECO:0007669"/>
    <property type="project" value="UniProtKB-KW"/>
</dbReference>
<evidence type="ECO:0000256" key="7">
    <source>
        <dbReference type="ARBA" id="ARBA00023136"/>
    </source>
</evidence>
<dbReference type="InterPro" id="IPR003597">
    <property type="entry name" value="Ig_C1-set"/>
</dbReference>